<dbReference type="AlphaFoldDB" id="A0A8B6XBA6"/>
<organism evidence="8 9">
    <name type="scientific">Derxia gummosa DSM 723</name>
    <dbReference type="NCBI Taxonomy" id="1121388"/>
    <lineage>
        <taxon>Bacteria</taxon>
        <taxon>Pseudomonadati</taxon>
        <taxon>Pseudomonadota</taxon>
        <taxon>Betaproteobacteria</taxon>
        <taxon>Burkholderiales</taxon>
        <taxon>Alcaligenaceae</taxon>
        <taxon>Derxia</taxon>
    </lineage>
</organism>
<dbReference type="NCBIfam" id="TIGR04039">
    <property type="entry name" value="MXAN_0977_Heme2"/>
    <property type="match status" value="1"/>
</dbReference>
<dbReference type="SUPFAM" id="SSF46626">
    <property type="entry name" value="Cytochrome c"/>
    <property type="match status" value="2"/>
</dbReference>
<dbReference type="PROSITE" id="PS51007">
    <property type="entry name" value="CYTC"/>
    <property type="match status" value="2"/>
</dbReference>
<accession>A0A8B6XBA6</accession>
<evidence type="ECO:0000256" key="2">
    <source>
        <dbReference type="ARBA" id="ARBA00022617"/>
    </source>
</evidence>
<name>A0A8B6XBA6_9BURK</name>
<proteinExistence type="predicted"/>
<evidence type="ECO:0000259" key="7">
    <source>
        <dbReference type="PROSITE" id="PS51007"/>
    </source>
</evidence>
<dbReference type="Proteomes" id="UP000675920">
    <property type="component" value="Unplaced"/>
</dbReference>
<keyword evidence="4" id="KW-0560">Oxidoreductase</keyword>
<feature type="domain" description="Cytochrome c" evidence="7">
    <location>
        <begin position="240"/>
        <end position="392"/>
    </location>
</feature>
<keyword evidence="8" id="KW-1185">Reference proteome</keyword>
<dbReference type="GO" id="GO:0030313">
    <property type="term" value="C:cell envelope"/>
    <property type="evidence" value="ECO:0007669"/>
    <property type="project" value="UniProtKB-SubCell"/>
</dbReference>
<dbReference type="InterPro" id="IPR009056">
    <property type="entry name" value="Cyt_c-like_dom"/>
</dbReference>
<dbReference type="GO" id="GO:0004130">
    <property type="term" value="F:cytochrome-c peroxidase activity"/>
    <property type="evidence" value="ECO:0007669"/>
    <property type="project" value="TreeGrafter"/>
</dbReference>
<dbReference type="OrthoDB" id="9805202at2"/>
<dbReference type="InterPro" id="IPR051395">
    <property type="entry name" value="Cytochrome_c_Peroxidase/MauG"/>
</dbReference>
<reference evidence="9" key="2">
    <citation type="submission" date="2025-08" db="UniProtKB">
        <authorList>
            <consortium name="RefSeq"/>
        </authorList>
    </citation>
    <scope>IDENTIFICATION</scope>
</reference>
<dbReference type="Pfam" id="PF03150">
    <property type="entry name" value="CCP_MauG"/>
    <property type="match status" value="1"/>
</dbReference>
<keyword evidence="3 6" id="KW-0479">Metal-binding</keyword>
<protein>
    <submittedName>
        <fullName evidence="9">Methanobactin export MATE transporter MbnM</fullName>
    </submittedName>
</protein>
<keyword evidence="5 6" id="KW-0408">Iron</keyword>
<evidence type="ECO:0000313" key="8">
    <source>
        <dbReference type="Proteomes" id="UP000675920"/>
    </source>
</evidence>
<evidence type="ECO:0000256" key="4">
    <source>
        <dbReference type="ARBA" id="ARBA00023002"/>
    </source>
</evidence>
<dbReference type="InterPro" id="IPR004852">
    <property type="entry name" value="Di-haem_cyt_c_peroxidsae"/>
</dbReference>
<evidence type="ECO:0000256" key="5">
    <source>
        <dbReference type="ARBA" id="ARBA00023004"/>
    </source>
</evidence>
<gene>
    <name evidence="9" type="primary">mbnM</name>
</gene>
<feature type="domain" description="Cytochrome c" evidence="7">
    <location>
        <begin position="81"/>
        <end position="218"/>
    </location>
</feature>
<evidence type="ECO:0000256" key="6">
    <source>
        <dbReference type="PROSITE-ProRule" id="PRU00433"/>
    </source>
</evidence>
<dbReference type="InterPro" id="IPR036909">
    <property type="entry name" value="Cyt_c-like_dom_sf"/>
</dbReference>
<sequence>MGGAHPQRGLRAGAPRRLAGAVARGHRRLGSAGALALLLTACSAGGSGGGGVAHNHGTPSIPAADGLPRMVVPADNPYTEAKFELGRALFHDTRLSGNGTQSCASCHEQARAFTDGRPLAIGSTGQTHPRNAQPLANAAFHATLTWANPTLVTLEHQMEVPLFGTDPVELGITDANMPEVLGRFAADAKYVELFAAAFGGGSGQITIGNIIKAIATFERGLTSADSRYDRYLAGKAVLTESETRGMQLFMGEKAECFHCHGSFNFNDHIRYVGQGRVETPFHNTGLYNMGGTGAFPYPNRGLFEFTAQAADMGAFRAASLRNVALTAPYMHDGSIAALEEVLDFYAAGGRNVTNGPLAGDGRRNPYKSDLIGNISLTAQDKTDLVAFLRTLTDDTLVTSARFAKPSWLP</sequence>
<comment type="subcellular location">
    <subcellularLocation>
        <location evidence="1">Cell envelope</location>
    </subcellularLocation>
</comment>
<evidence type="ECO:0000256" key="1">
    <source>
        <dbReference type="ARBA" id="ARBA00004196"/>
    </source>
</evidence>
<evidence type="ECO:0000256" key="3">
    <source>
        <dbReference type="ARBA" id="ARBA00022723"/>
    </source>
</evidence>
<dbReference type="GO" id="GO:0046872">
    <property type="term" value="F:metal ion binding"/>
    <property type="evidence" value="ECO:0007669"/>
    <property type="project" value="UniProtKB-KW"/>
</dbReference>
<dbReference type="Gene3D" id="1.10.760.10">
    <property type="entry name" value="Cytochrome c-like domain"/>
    <property type="match status" value="2"/>
</dbReference>
<keyword evidence="2 6" id="KW-0349">Heme</keyword>
<dbReference type="InterPro" id="IPR023929">
    <property type="entry name" value="MbnH-like"/>
</dbReference>
<dbReference type="PANTHER" id="PTHR30600:SF14">
    <property type="entry name" value="CYTOCHROME C PEROXIDASE"/>
    <property type="match status" value="1"/>
</dbReference>
<evidence type="ECO:0000313" key="9">
    <source>
        <dbReference type="RefSeq" id="WP_084545180.1"/>
    </source>
</evidence>
<reference evidence="9" key="1">
    <citation type="journal article" date="2018" name="Appl. Environ. Microbiol.">
        <title>Metals and Methanotrophy.</title>
        <authorList>
            <person name="Semrau J.D."/>
            <person name="DiSpirito A.A."/>
            <person name="Gu W."/>
            <person name="Yoon S."/>
        </authorList>
    </citation>
    <scope>NUCLEOTIDE SEQUENCE</scope>
</reference>
<dbReference type="RefSeq" id="WP_084545180.1">
    <property type="nucleotide sequence ID" value="NZ_AXWS01000015.1"/>
</dbReference>
<dbReference type="GO" id="GO:0009055">
    <property type="term" value="F:electron transfer activity"/>
    <property type="evidence" value="ECO:0007669"/>
    <property type="project" value="InterPro"/>
</dbReference>
<dbReference type="PANTHER" id="PTHR30600">
    <property type="entry name" value="CYTOCHROME C PEROXIDASE-RELATED"/>
    <property type="match status" value="1"/>
</dbReference>
<dbReference type="GO" id="GO:0020037">
    <property type="term" value="F:heme binding"/>
    <property type="evidence" value="ECO:0007669"/>
    <property type="project" value="InterPro"/>
</dbReference>